<protein>
    <recommendedName>
        <fullName evidence="4">Pyrroline-5-carboxylate reductase catalytic N-terminal domain-containing protein</fullName>
    </recommendedName>
</protein>
<dbReference type="Proteomes" id="UP000238164">
    <property type="component" value="Chromosome 1"/>
</dbReference>
<evidence type="ECO:0000313" key="3">
    <source>
        <dbReference type="Proteomes" id="UP000238164"/>
    </source>
</evidence>
<reference evidence="2 3" key="1">
    <citation type="submission" date="2018-02" db="EMBL/GenBank/DDBJ databases">
        <authorList>
            <person name="Cohen D.B."/>
            <person name="Kent A.D."/>
        </authorList>
    </citation>
    <scope>NUCLEOTIDE SEQUENCE [LARGE SCALE GENOMIC DNA]</scope>
    <source>
        <strain evidence="2">1</strain>
    </source>
</reference>
<dbReference type="KEGG" id="mgg:MPLG2_2449"/>
<feature type="compositionally biased region" description="Basic residues" evidence="1">
    <location>
        <begin position="12"/>
        <end position="31"/>
    </location>
</feature>
<dbReference type="AlphaFoldDB" id="A0A2N9JJ83"/>
<evidence type="ECO:0000313" key="2">
    <source>
        <dbReference type="EMBL" id="SPD87479.1"/>
    </source>
</evidence>
<feature type="region of interest" description="Disordered" evidence="1">
    <location>
        <begin position="1"/>
        <end position="67"/>
    </location>
</feature>
<name>A0A2N9JJ83_9ACTN</name>
<proteinExistence type="predicted"/>
<organism evidence="2 3">
    <name type="scientific">Micropruina glycogenica</name>
    <dbReference type="NCBI Taxonomy" id="75385"/>
    <lineage>
        <taxon>Bacteria</taxon>
        <taxon>Bacillati</taxon>
        <taxon>Actinomycetota</taxon>
        <taxon>Actinomycetes</taxon>
        <taxon>Propionibacteriales</taxon>
        <taxon>Nocardioidaceae</taxon>
        <taxon>Micropruina</taxon>
    </lineage>
</organism>
<sequence length="144" mass="16112">MAQNGAYATFRSTRRDRRRVDRRGHRHRPVWRRPEGRHRAVATGRRPRGAPRRRPPGVPRMPRHGLPCGVASDNQAAVDAADTVLLALRAADAPAVLGALTFRPHRRVISVMPARTLPRSVGCSARWPRCRGVSRRSAWRTGPV</sequence>
<gene>
    <name evidence="2" type="ORF">MPLG2_2449</name>
</gene>
<feature type="compositionally biased region" description="Basic residues" evidence="1">
    <location>
        <begin position="39"/>
        <end position="55"/>
    </location>
</feature>
<evidence type="ECO:0008006" key="4">
    <source>
        <dbReference type="Google" id="ProtNLM"/>
    </source>
</evidence>
<keyword evidence="3" id="KW-1185">Reference proteome</keyword>
<evidence type="ECO:0000256" key="1">
    <source>
        <dbReference type="SAM" id="MobiDB-lite"/>
    </source>
</evidence>
<accession>A0A2N9JJ83</accession>
<dbReference type="EMBL" id="LT985188">
    <property type="protein sequence ID" value="SPD87479.1"/>
    <property type="molecule type" value="Genomic_DNA"/>
</dbReference>